<keyword evidence="3" id="KW-1185">Reference proteome</keyword>
<keyword evidence="1" id="KW-0472">Membrane</keyword>
<comment type="caution">
    <text evidence="2">The sequence shown here is derived from an EMBL/GenBank/DDBJ whole genome shotgun (WGS) entry which is preliminary data.</text>
</comment>
<protein>
    <submittedName>
        <fullName evidence="2">DUF6113 family protein</fullName>
    </submittedName>
</protein>
<dbReference type="InterPro" id="IPR046095">
    <property type="entry name" value="DUF6113"/>
</dbReference>
<dbReference type="EMBL" id="JBIAXI010000007">
    <property type="protein sequence ID" value="MFF4773996.1"/>
    <property type="molecule type" value="Genomic_DNA"/>
</dbReference>
<feature type="transmembrane region" description="Helical" evidence="1">
    <location>
        <begin position="76"/>
        <end position="93"/>
    </location>
</feature>
<keyword evidence="1" id="KW-0812">Transmembrane</keyword>
<accession>A0ABW6V3V3</accession>
<evidence type="ECO:0000313" key="2">
    <source>
        <dbReference type="EMBL" id="MFF4773996.1"/>
    </source>
</evidence>
<evidence type="ECO:0000313" key="3">
    <source>
        <dbReference type="Proteomes" id="UP001602119"/>
    </source>
</evidence>
<proteinExistence type="predicted"/>
<dbReference type="RefSeq" id="WP_387342388.1">
    <property type="nucleotide sequence ID" value="NZ_JBIAXI010000007.1"/>
</dbReference>
<name>A0ABW6V3V3_MICFU</name>
<feature type="transmembrane region" description="Helical" evidence="1">
    <location>
        <begin position="20"/>
        <end position="38"/>
    </location>
</feature>
<dbReference type="Proteomes" id="UP001602119">
    <property type="component" value="Unassembled WGS sequence"/>
</dbReference>
<keyword evidence="1" id="KW-1133">Transmembrane helix</keyword>
<gene>
    <name evidence="2" type="ORF">ACFY05_14160</name>
</gene>
<sequence length="137" mass="14237">MQASTSHPETGREPVESPVVTGAAYGMLFVLGVVLGVVGGFEHAWYVGDVPVAAIAWLAVLFAVPFAMGRLLGGKLGAALPAAGWMLVSFFLAEKQAAGDLVIAGNSAGYWYLYGGVAAFVVAILIAPSRGSWLLRR</sequence>
<organism evidence="2 3">
    <name type="scientific">Microtetraspora fusca</name>
    <dbReference type="NCBI Taxonomy" id="1997"/>
    <lineage>
        <taxon>Bacteria</taxon>
        <taxon>Bacillati</taxon>
        <taxon>Actinomycetota</taxon>
        <taxon>Actinomycetes</taxon>
        <taxon>Streptosporangiales</taxon>
        <taxon>Streptosporangiaceae</taxon>
        <taxon>Microtetraspora</taxon>
    </lineage>
</organism>
<reference evidence="2 3" key="1">
    <citation type="submission" date="2024-10" db="EMBL/GenBank/DDBJ databases">
        <title>The Natural Products Discovery Center: Release of the First 8490 Sequenced Strains for Exploring Actinobacteria Biosynthetic Diversity.</title>
        <authorList>
            <person name="Kalkreuter E."/>
            <person name="Kautsar S.A."/>
            <person name="Yang D."/>
            <person name="Bader C.D."/>
            <person name="Teijaro C.N."/>
            <person name="Fluegel L."/>
            <person name="Davis C.M."/>
            <person name="Simpson J.R."/>
            <person name="Lauterbach L."/>
            <person name="Steele A.D."/>
            <person name="Gui C."/>
            <person name="Meng S."/>
            <person name="Li G."/>
            <person name="Viehrig K."/>
            <person name="Ye F."/>
            <person name="Su P."/>
            <person name="Kiefer A.F."/>
            <person name="Nichols A."/>
            <person name="Cepeda A.J."/>
            <person name="Yan W."/>
            <person name="Fan B."/>
            <person name="Jiang Y."/>
            <person name="Adhikari A."/>
            <person name="Zheng C.-J."/>
            <person name="Schuster L."/>
            <person name="Cowan T.M."/>
            <person name="Smanski M.J."/>
            <person name="Chevrette M.G."/>
            <person name="De Carvalho L.P.S."/>
            <person name="Shen B."/>
        </authorList>
    </citation>
    <scope>NUCLEOTIDE SEQUENCE [LARGE SCALE GENOMIC DNA]</scope>
    <source>
        <strain evidence="2 3">NPDC001281</strain>
    </source>
</reference>
<feature type="transmembrane region" description="Helical" evidence="1">
    <location>
        <begin position="108"/>
        <end position="127"/>
    </location>
</feature>
<dbReference type="Pfam" id="PF19608">
    <property type="entry name" value="DUF6113"/>
    <property type="match status" value="1"/>
</dbReference>
<evidence type="ECO:0000256" key="1">
    <source>
        <dbReference type="SAM" id="Phobius"/>
    </source>
</evidence>
<feature type="transmembrane region" description="Helical" evidence="1">
    <location>
        <begin position="44"/>
        <end position="64"/>
    </location>
</feature>